<name>U4KRF6_ALTPJ</name>
<evidence type="ECO:0000313" key="3">
    <source>
        <dbReference type="Proteomes" id="UP000032740"/>
    </source>
</evidence>
<organism evidence="2 3">
    <name type="scientific">Alteracholeplasma palmae (strain ATCC 49389 / J233)</name>
    <name type="common">Acholeplasma palmae</name>
    <dbReference type="NCBI Taxonomy" id="1318466"/>
    <lineage>
        <taxon>Bacteria</taxon>
        <taxon>Bacillati</taxon>
        <taxon>Mycoplasmatota</taxon>
        <taxon>Mollicutes</taxon>
        <taxon>Acholeplasmatales</taxon>
        <taxon>Acholeplasmataceae</taxon>
        <taxon>Acholeplasma</taxon>
    </lineage>
</organism>
<feature type="chain" id="PRO_5004651352" evidence="1">
    <location>
        <begin position="25"/>
        <end position="206"/>
    </location>
</feature>
<evidence type="ECO:0000256" key="1">
    <source>
        <dbReference type="SAM" id="SignalP"/>
    </source>
</evidence>
<evidence type="ECO:0000313" key="2">
    <source>
        <dbReference type="EMBL" id="CCV64121.1"/>
    </source>
</evidence>
<protein>
    <submittedName>
        <fullName evidence="2">Uncharacterized protein</fullName>
    </submittedName>
</protein>
<gene>
    <name evidence="2" type="ORF">BN85405440</name>
</gene>
<dbReference type="RefSeq" id="WP_026657645.1">
    <property type="nucleotide sequence ID" value="NC_022538.1"/>
</dbReference>
<accession>U4KRF6</accession>
<dbReference type="EMBL" id="FO681347">
    <property type="protein sequence ID" value="CCV64121.1"/>
    <property type="molecule type" value="Genomic_DNA"/>
</dbReference>
<dbReference type="KEGG" id="apal:BN85405440"/>
<dbReference type="AlphaFoldDB" id="U4KRF6"/>
<dbReference type="HOGENOM" id="CLU_1324094_0_0_14"/>
<proteinExistence type="predicted"/>
<reference evidence="2 3" key="1">
    <citation type="journal article" date="2013" name="J. Mol. Microbiol. Biotechnol.">
        <title>Analysis of the Complete Genomes of Acholeplasma brassicae , A. palmae and A. laidlawii and Their Comparison to the Obligate Parasites from ' Candidatus Phytoplasma'.</title>
        <authorList>
            <person name="Kube M."/>
            <person name="Siewert C."/>
            <person name="Migdoll A.M."/>
            <person name="Duduk B."/>
            <person name="Holz S."/>
            <person name="Rabus R."/>
            <person name="Seemuller E."/>
            <person name="Mitrovic J."/>
            <person name="Muller I."/>
            <person name="Buttner C."/>
            <person name="Reinhardt R."/>
        </authorList>
    </citation>
    <scope>NUCLEOTIDE SEQUENCE [LARGE SCALE GENOMIC DNA]</scope>
    <source>
        <strain evidence="2 3">J233</strain>
    </source>
</reference>
<sequence>MKKTFILLTSLLFLVLSMSVSVFAWFTKVESNGSTSISGSVENGVRIDVTQEFEGIFDNVTYKHLVYVNEKELEENSNFISGLATEVHIKVKNQSHLETTVFLDLVVKKEEPNARPSGPQEGLVYLVHSENTSYILDNLSNKNKDLKMVEKINEYNYAGIKLKPEEEKEITIAVWGNHTQLQEEYKTIYHSLVYRTILKVTGGIAK</sequence>
<dbReference type="Proteomes" id="UP000032740">
    <property type="component" value="Chromosome"/>
</dbReference>
<feature type="signal peptide" evidence="1">
    <location>
        <begin position="1"/>
        <end position="24"/>
    </location>
</feature>
<keyword evidence="3" id="KW-1185">Reference proteome</keyword>
<dbReference type="STRING" id="1318466.BN85405440"/>
<keyword evidence="1" id="KW-0732">Signal</keyword>